<dbReference type="InterPro" id="IPR044630">
    <property type="entry name" value="SPA1/2/3/4"/>
</dbReference>
<evidence type="ECO:0000256" key="1">
    <source>
        <dbReference type="SAM" id="MobiDB-lite"/>
    </source>
</evidence>
<evidence type="ECO:0000313" key="4">
    <source>
        <dbReference type="Proteomes" id="UP000826271"/>
    </source>
</evidence>
<organism evidence="3 4">
    <name type="scientific">Buddleja alternifolia</name>
    <dbReference type="NCBI Taxonomy" id="168488"/>
    <lineage>
        <taxon>Eukaryota</taxon>
        <taxon>Viridiplantae</taxon>
        <taxon>Streptophyta</taxon>
        <taxon>Embryophyta</taxon>
        <taxon>Tracheophyta</taxon>
        <taxon>Spermatophyta</taxon>
        <taxon>Magnoliopsida</taxon>
        <taxon>eudicotyledons</taxon>
        <taxon>Gunneridae</taxon>
        <taxon>Pentapetalae</taxon>
        <taxon>asterids</taxon>
        <taxon>lamiids</taxon>
        <taxon>Lamiales</taxon>
        <taxon>Scrophulariaceae</taxon>
        <taxon>Buddlejeae</taxon>
        <taxon>Buddleja</taxon>
    </lineage>
</organism>
<protein>
    <recommendedName>
        <fullName evidence="2">Protein kinase domain-containing protein</fullName>
    </recommendedName>
</protein>
<feature type="region of interest" description="Disordered" evidence="1">
    <location>
        <begin position="153"/>
        <end position="173"/>
    </location>
</feature>
<dbReference type="GO" id="GO:0004672">
    <property type="term" value="F:protein kinase activity"/>
    <property type="evidence" value="ECO:0007669"/>
    <property type="project" value="InterPro"/>
</dbReference>
<dbReference type="InterPro" id="IPR000719">
    <property type="entry name" value="Prot_kinase_dom"/>
</dbReference>
<dbReference type="InterPro" id="IPR011009">
    <property type="entry name" value="Kinase-like_dom_sf"/>
</dbReference>
<dbReference type="Proteomes" id="UP000826271">
    <property type="component" value="Unassembled WGS sequence"/>
</dbReference>
<dbReference type="EMBL" id="WHWC01000018">
    <property type="protein sequence ID" value="KAG8364935.1"/>
    <property type="molecule type" value="Genomic_DNA"/>
</dbReference>
<comment type="caution">
    <text evidence="3">The sequence shown here is derived from an EMBL/GenBank/DDBJ whole genome shotgun (WGS) entry which is preliminary data.</text>
</comment>
<feature type="domain" description="Protein kinase" evidence="2">
    <location>
        <begin position="1"/>
        <end position="312"/>
    </location>
</feature>
<dbReference type="GO" id="GO:0005524">
    <property type="term" value="F:ATP binding"/>
    <property type="evidence" value="ECO:0007669"/>
    <property type="project" value="InterPro"/>
</dbReference>
<gene>
    <name evidence="3" type="ORF">BUALT_Bualt18G0050400</name>
</gene>
<dbReference type="Gene3D" id="1.10.510.10">
    <property type="entry name" value="Transferase(Phosphotransferase) domain 1"/>
    <property type="match status" value="1"/>
</dbReference>
<dbReference type="PROSITE" id="PS50011">
    <property type="entry name" value="PROTEIN_KINASE_DOM"/>
    <property type="match status" value="1"/>
</dbReference>
<name>A0AAV6WD50_9LAMI</name>
<feature type="compositionally biased region" description="Low complexity" evidence="1">
    <location>
        <begin position="30"/>
        <end position="39"/>
    </location>
</feature>
<feature type="compositionally biased region" description="Low complexity" evidence="1">
    <location>
        <begin position="153"/>
        <end position="165"/>
    </location>
</feature>
<dbReference type="SUPFAM" id="SSF56112">
    <property type="entry name" value="Protein kinase-like (PK-like)"/>
    <property type="match status" value="1"/>
</dbReference>
<accession>A0AAV6WD50</accession>
<evidence type="ECO:0000259" key="2">
    <source>
        <dbReference type="PROSITE" id="PS50011"/>
    </source>
</evidence>
<feature type="compositionally biased region" description="Low complexity" evidence="1">
    <location>
        <begin position="69"/>
        <end position="80"/>
    </location>
</feature>
<feature type="region of interest" description="Disordered" evidence="1">
    <location>
        <begin position="19"/>
        <end position="83"/>
    </location>
</feature>
<dbReference type="PANTHER" id="PTHR44218:SF1">
    <property type="entry name" value="PROTEIN SPA1-RELATED 3"/>
    <property type="match status" value="1"/>
</dbReference>
<keyword evidence="4" id="KW-1185">Reference proteome</keyword>
<dbReference type="PANTHER" id="PTHR44218">
    <property type="entry name" value="PROTEIN SPA1-RELATED 2"/>
    <property type="match status" value="1"/>
</dbReference>
<reference evidence="3" key="1">
    <citation type="submission" date="2019-10" db="EMBL/GenBank/DDBJ databases">
        <authorList>
            <person name="Zhang R."/>
            <person name="Pan Y."/>
            <person name="Wang J."/>
            <person name="Ma R."/>
            <person name="Yu S."/>
        </authorList>
    </citation>
    <scope>NUCLEOTIDE SEQUENCE</scope>
    <source>
        <strain evidence="3">LA-IB0</strain>
        <tissue evidence="3">Leaf</tissue>
    </source>
</reference>
<proteinExistence type="predicted"/>
<evidence type="ECO:0000313" key="3">
    <source>
        <dbReference type="EMBL" id="KAG8364935.1"/>
    </source>
</evidence>
<dbReference type="GO" id="GO:0009640">
    <property type="term" value="P:photomorphogenesis"/>
    <property type="evidence" value="ECO:0007669"/>
    <property type="project" value="InterPro"/>
</dbReference>
<sequence length="318" mass="35073">MCLCVSFDSCKYTIVMDGSSESGWQRSDSSRGLNSSSFSDRNPRILRGRERKGRDGTLWPDIDSHRTPVAGAEDAAVEGGTLTRPVESNDVSLRQWLDNPERRVDAFECCHIFSQIVHIVDLAHSQGIVVHNVRPSCFVMSSYNRVSFIESASCSDSGTGSGSDSPEYGSKSQAAEFKGSGSKLNSGTSCLQSCSGNQAIDRIGDKKHSFPMKQILLMESNWYTSPEEVSGGSSVCASDIYQLGVLLFELFCTFGSVEEKSTTMASLRHRVLPPQLLLKWPKEASFCLWLLHPEPSSRPKMRRVSVITCPLRLKLQLT</sequence>
<dbReference type="AlphaFoldDB" id="A0AAV6WD50"/>